<comment type="caution">
    <text evidence="2">The sequence shown here is derived from an EMBL/GenBank/DDBJ whole genome shotgun (WGS) entry which is preliminary data.</text>
</comment>
<reference evidence="2 3" key="1">
    <citation type="submission" date="2020-04" db="EMBL/GenBank/DDBJ databases">
        <authorList>
            <person name="Hitch T.C.A."/>
            <person name="Wylensek D."/>
            <person name="Clavel T."/>
        </authorList>
    </citation>
    <scope>NUCLEOTIDE SEQUENCE [LARGE SCALE GENOMIC DNA]</scope>
    <source>
        <strain evidence="2 3">COR2-253-APC-1A</strain>
    </source>
</reference>
<name>A0A848B748_9BACT</name>
<sequence>MMIKSKDTATVQSHLFKPLLCDIVSSRHAMVKLADAIDWPSFEDSLRECFCATNGRPSGPVRLMVALHYLKYASGMSDEAVLDE</sequence>
<evidence type="ECO:0000313" key="2">
    <source>
        <dbReference type="EMBL" id="NMD89450.1"/>
    </source>
</evidence>
<accession>A0A848B748</accession>
<protein>
    <recommendedName>
        <fullName evidence="1">Transposase InsH N-terminal domain-containing protein</fullName>
    </recommendedName>
</protein>
<organism evidence="2 3">
    <name type="scientific">Victivallis vadensis</name>
    <dbReference type="NCBI Taxonomy" id="172901"/>
    <lineage>
        <taxon>Bacteria</taxon>
        <taxon>Pseudomonadati</taxon>
        <taxon>Lentisphaerota</taxon>
        <taxon>Lentisphaeria</taxon>
        <taxon>Victivallales</taxon>
        <taxon>Victivallaceae</taxon>
        <taxon>Victivallis</taxon>
    </lineage>
</organism>
<dbReference type="InterPro" id="IPR008490">
    <property type="entry name" value="Transposase_InsH_N"/>
</dbReference>
<dbReference type="RefSeq" id="WP_168964331.1">
    <property type="nucleotide sequence ID" value="NZ_JABAEW010000133.1"/>
</dbReference>
<dbReference type="Pfam" id="PF05598">
    <property type="entry name" value="DUF772"/>
    <property type="match status" value="1"/>
</dbReference>
<evidence type="ECO:0000259" key="1">
    <source>
        <dbReference type="Pfam" id="PF05598"/>
    </source>
</evidence>
<proteinExistence type="predicted"/>
<evidence type="ECO:0000313" key="3">
    <source>
        <dbReference type="Proteomes" id="UP000576225"/>
    </source>
</evidence>
<feature type="domain" description="Transposase InsH N-terminal" evidence="1">
    <location>
        <begin position="22"/>
        <end position="83"/>
    </location>
</feature>
<dbReference type="EMBL" id="JABAEW010000133">
    <property type="protein sequence ID" value="NMD89450.1"/>
    <property type="molecule type" value="Genomic_DNA"/>
</dbReference>
<dbReference type="AlphaFoldDB" id="A0A848B748"/>
<dbReference type="Proteomes" id="UP000576225">
    <property type="component" value="Unassembled WGS sequence"/>
</dbReference>
<gene>
    <name evidence="2" type="ORF">HF882_22975</name>
</gene>